<dbReference type="PANTHER" id="PTHR34203">
    <property type="entry name" value="METHYLTRANSFERASE, FKBM FAMILY PROTEIN"/>
    <property type="match status" value="1"/>
</dbReference>
<evidence type="ECO:0000313" key="3">
    <source>
        <dbReference type="Proteomes" id="UP000192534"/>
    </source>
</evidence>
<gene>
    <name evidence="2" type="ORF">BST42_05255</name>
</gene>
<dbReference type="NCBIfam" id="TIGR01444">
    <property type="entry name" value="fkbM_fam"/>
    <property type="match status" value="1"/>
</dbReference>
<dbReference type="InterPro" id="IPR029063">
    <property type="entry name" value="SAM-dependent_MTases_sf"/>
</dbReference>
<dbReference type="RefSeq" id="WP_165760787.1">
    <property type="nucleotide sequence ID" value="NZ_JACKUO010000022.1"/>
</dbReference>
<dbReference type="SUPFAM" id="SSF53335">
    <property type="entry name" value="S-adenosyl-L-methionine-dependent methyltransferases"/>
    <property type="match status" value="1"/>
</dbReference>
<feature type="domain" description="Methyltransferase FkbM" evidence="1">
    <location>
        <begin position="118"/>
        <end position="283"/>
    </location>
</feature>
<evidence type="ECO:0000313" key="2">
    <source>
        <dbReference type="EMBL" id="ORB55817.1"/>
    </source>
</evidence>
<comment type="caution">
    <text evidence="2">The sequence shown here is derived from an EMBL/GenBank/DDBJ whole genome shotgun (WGS) entry which is preliminary data.</text>
</comment>
<proteinExistence type="predicted"/>
<evidence type="ECO:0000259" key="1">
    <source>
        <dbReference type="Pfam" id="PF05050"/>
    </source>
</evidence>
<dbReference type="InterPro" id="IPR006342">
    <property type="entry name" value="FkbM_mtfrase"/>
</dbReference>
<dbReference type="EMBL" id="MVIH01000002">
    <property type="protein sequence ID" value="ORB55817.1"/>
    <property type="molecule type" value="Genomic_DNA"/>
</dbReference>
<reference evidence="2 3" key="1">
    <citation type="submission" date="2016-12" db="EMBL/GenBank/DDBJ databases">
        <title>The new phylogeny of genus Mycobacterium.</title>
        <authorList>
            <person name="Tortoli E."/>
            <person name="Trovato A."/>
            <person name="Cirillo D.M."/>
        </authorList>
    </citation>
    <scope>NUCLEOTIDE SEQUENCE [LARGE SCALE GENOMIC DNA]</scope>
    <source>
        <strain evidence="2 3">DSM 44223</strain>
    </source>
</reference>
<dbReference type="AlphaFoldDB" id="A0A1X0J1R0"/>
<dbReference type="InterPro" id="IPR052514">
    <property type="entry name" value="SAM-dependent_MTase"/>
</dbReference>
<sequence length="353" mass="38606">MVLPKLNPGAIGRASTLTQLTRAAIAPLRTSNREIRTLEKLTRAALFMPLYVPVALLLRAAAYVGVAVVATARTSFGATMTCRLTDLIGWYVWLFGEWEPDLTRFVSSRLSGGDVFVDVGANAGYYSLLAARHVGADGGVVAVEASPAVFAELCDNVTANRLTDRIRLVNAAASAASGTLTIYAGPNHNLGMSTTVPTRKLRAEATIDAHRLDEMLSASEIASARIIKIDVEGAEPDVLAGMTTMIPLLRADAEIVVELSPRWWPRRGRNPAAILKPFLDSGFHMYAMGNDYSPWRYLWLDDASYAVRIRGTIDRRTRRLDLVLSRRDADRLPMVASVASRDERSHRARVSDV</sequence>
<dbReference type="CDD" id="cd02440">
    <property type="entry name" value="AdoMet_MTases"/>
    <property type="match status" value="1"/>
</dbReference>
<protein>
    <recommendedName>
        <fullName evidence="1">Methyltransferase FkbM domain-containing protein</fullName>
    </recommendedName>
</protein>
<dbReference type="Proteomes" id="UP000192534">
    <property type="component" value="Unassembled WGS sequence"/>
</dbReference>
<name>A0A1X0J1R0_MYCRH</name>
<accession>A0A1X0J1R0</accession>
<dbReference type="Pfam" id="PF05050">
    <property type="entry name" value="Methyltransf_21"/>
    <property type="match status" value="1"/>
</dbReference>
<dbReference type="PANTHER" id="PTHR34203:SF15">
    <property type="entry name" value="SLL1173 PROTEIN"/>
    <property type="match status" value="1"/>
</dbReference>
<keyword evidence="3" id="KW-1185">Reference proteome</keyword>
<organism evidence="2 3">
    <name type="scientific">Mycolicibacterium rhodesiae</name>
    <name type="common">Mycobacterium rhodesiae</name>
    <dbReference type="NCBI Taxonomy" id="36814"/>
    <lineage>
        <taxon>Bacteria</taxon>
        <taxon>Bacillati</taxon>
        <taxon>Actinomycetota</taxon>
        <taxon>Actinomycetes</taxon>
        <taxon>Mycobacteriales</taxon>
        <taxon>Mycobacteriaceae</taxon>
        <taxon>Mycolicibacterium</taxon>
    </lineage>
</organism>
<dbReference type="Gene3D" id="3.40.50.150">
    <property type="entry name" value="Vaccinia Virus protein VP39"/>
    <property type="match status" value="1"/>
</dbReference>